<dbReference type="GO" id="GO:0006400">
    <property type="term" value="P:tRNA modification"/>
    <property type="evidence" value="ECO:0007669"/>
    <property type="project" value="InterPro"/>
</dbReference>
<dbReference type="NCBIfam" id="TIGR03838">
    <property type="entry name" value="queuosine_YadB"/>
    <property type="match status" value="1"/>
</dbReference>
<keyword evidence="1 7" id="KW-0436">Ligase</keyword>
<dbReference type="EMBL" id="MQWB01000001">
    <property type="protein sequence ID" value="OZC03680.1"/>
    <property type="molecule type" value="Genomic_DNA"/>
</dbReference>
<evidence type="ECO:0000256" key="9">
    <source>
        <dbReference type="SAM" id="MobiDB-lite"/>
    </source>
</evidence>
<dbReference type="RefSeq" id="WP_094549310.1">
    <property type="nucleotide sequence ID" value="NZ_MQWB01000001.1"/>
</dbReference>
<evidence type="ECO:0000256" key="2">
    <source>
        <dbReference type="ARBA" id="ARBA00022723"/>
    </source>
</evidence>
<evidence type="ECO:0000256" key="6">
    <source>
        <dbReference type="ARBA" id="ARBA00023146"/>
    </source>
</evidence>
<gene>
    <name evidence="7" type="primary">gluQ</name>
    <name evidence="11" type="ORF">BSZ36_12225</name>
</gene>
<dbReference type="InterPro" id="IPR000924">
    <property type="entry name" value="Glu/Gln-tRNA-synth"/>
</dbReference>
<feature type="region of interest" description="Disordered" evidence="9">
    <location>
        <begin position="1"/>
        <end position="27"/>
    </location>
</feature>
<evidence type="ECO:0000313" key="12">
    <source>
        <dbReference type="Proteomes" id="UP000216446"/>
    </source>
</evidence>
<keyword evidence="4" id="KW-0862">Zinc</keyword>
<comment type="function">
    <text evidence="7">Catalyzes the tRNA-independent activation of glutamate in presence of ATP and the subsequent transfer of glutamate onto a tRNA(Asp). Glutamate is transferred on the 2-amino-5-(4,5-dihydroxy-2-cyclopenten-1-yl) moiety of the queuosine in the wobble position of the QUC anticodon.</text>
</comment>
<accession>A0A259U164</accession>
<evidence type="ECO:0000256" key="4">
    <source>
        <dbReference type="ARBA" id="ARBA00022833"/>
    </source>
</evidence>
<dbReference type="SUPFAM" id="SSF52374">
    <property type="entry name" value="Nucleotidylyl transferase"/>
    <property type="match status" value="1"/>
</dbReference>
<dbReference type="NCBIfam" id="NF004315">
    <property type="entry name" value="PRK05710.1-4"/>
    <property type="match status" value="1"/>
</dbReference>
<keyword evidence="2" id="KW-0479">Metal-binding</keyword>
<feature type="binding site" evidence="7">
    <location>
        <position position="281"/>
    </location>
    <ligand>
        <name>ATP</name>
        <dbReference type="ChEBI" id="CHEBI:30616"/>
    </ligand>
</feature>
<reference evidence="11 12" key="1">
    <citation type="submission" date="2016-11" db="EMBL/GenBank/DDBJ databases">
        <title>Study of marine rhodopsin-containing bacteria.</title>
        <authorList>
            <person name="Yoshizawa S."/>
            <person name="Kumagai Y."/>
            <person name="Kogure K."/>
        </authorList>
    </citation>
    <scope>NUCLEOTIDE SEQUENCE [LARGE SCALE GENOMIC DNA]</scope>
    <source>
        <strain evidence="11 12">SG-29</strain>
    </source>
</reference>
<dbReference type="HAMAP" id="MF_01428">
    <property type="entry name" value="Glu_Q_tRNA_synth"/>
    <property type="match status" value="1"/>
</dbReference>
<evidence type="ECO:0000259" key="10">
    <source>
        <dbReference type="Pfam" id="PF00749"/>
    </source>
</evidence>
<dbReference type="OrthoDB" id="9807503at2"/>
<keyword evidence="3 7" id="KW-0547">Nucleotide-binding</keyword>
<keyword evidence="12" id="KW-1185">Reference proteome</keyword>
<comment type="similarity">
    <text evidence="7">Belongs to the class-I aminoacyl-tRNA synthetase family. GluQ subfamily.</text>
</comment>
<dbReference type="GO" id="GO:0005524">
    <property type="term" value="F:ATP binding"/>
    <property type="evidence" value="ECO:0007669"/>
    <property type="project" value="UniProtKB-KW"/>
</dbReference>
<feature type="binding site" evidence="7">
    <location>
        <position position="240"/>
    </location>
    <ligand>
        <name>L-glutamate</name>
        <dbReference type="ChEBI" id="CHEBI:29985"/>
    </ligand>
</feature>
<dbReference type="PANTHER" id="PTHR43311">
    <property type="entry name" value="GLUTAMATE--TRNA LIGASE"/>
    <property type="match status" value="1"/>
</dbReference>
<dbReference type="EC" id="6.1.1.-" evidence="7"/>
<dbReference type="InterPro" id="IPR049940">
    <property type="entry name" value="GluQ/Sye"/>
</dbReference>
<evidence type="ECO:0000256" key="8">
    <source>
        <dbReference type="RuleBase" id="RU363037"/>
    </source>
</evidence>
<keyword evidence="6 7" id="KW-0030">Aminoacyl-tRNA synthetase</keyword>
<dbReference type="GO" id="GO:0006424">
    <property type="term" value="P:glutamyl-tRNA aminoacylation"/>
    <property type="evidence" value="ECO:0007669"/>
    <property type="project" value="InterPro"/>
</dbReference>
<dbReference type="Pfam" id="PF00749">
    <property type="entry name" value="tRNA-synt_1c"/>
    <property type="match status" value="1"/>
</dbReference>
<dbReference type="AlphaFoldDB" id="A0A259U164"/>
<dbReference type="Proteomes" id="UP000216446">
    <property type="component" value="Unassembled WGS sequence"/>
</dbReference>
<dbReference type="GO" id="GO:0005829">
    <property type="term" value="C:cytosol"/>
    <property type="evidence" value="ECO:0007669"/>
    <property type="project" value="TreeGrafter"/>
</dbReference>
<protein>
    <recommendedName>
        <fullName evidence="7">Glutamyl-Q tRNA(Asp) synthetase</fullName>
        <shortName evidence="7">Glu-Q-RSs</shortName>
        <ecNumber evidence="7">6.1.1.-</ecNumber>
    </recommendedName>
</protein>
<proteinExistence type="inferred from homology"/>
<dbReference type="InParanoid" id="A0A259U164"/>
<comment type="caution">
    <text evidence="7">Lacks conserved residue(s) required for the propagation of feature annotation.</text>
</comment>
<dbReference type="NCBIfam" id="NF004314">
    <property type="entry name" value="PRK05710.1-3"/>
    <property type="match status" value="1"/>
</dbReference>
<evidence type="ECO:0000256" key="3">
    <source>
        <dbReference type="ARBA" id="ARBA00022741"/>
    </source>
</evidence>
<feature type="binding site" evidence="7">
    <location>
        <position position="222"/>
    </location>
    <ligand>
        <name>L-glutamate</name>
        <dbReference type="ChEBI" id="CHEBI:29985"/>
    </ligand>
</feature>
<dbReference type="GO" id="GO:0004818">
    <property type="term" value="F:glutamate-tRNA ligase activity"/>
    <property type="evidence" value="ECO:0007669"/>
    <property type="project" value="TreeGrafter"/>
</dbReference>
<evidence type="ECO:0000256" key="1">
    <source>
        <dbReference type="ARBA" id="ARBA00022598"/>
    </source>
</evidence>
<dbReference type="Gene3D" id="3.40.50.620">
    <property type="entry name" value="HUPs"/>
    <property type="match status" value="1"/>
</dbReference>
<feature type="domain" description="Glutamyl/glutaminyl-tRNA synthetase class Ib catalytic" evidence="10">
    <location>
        <begin position="23"/>
        <end position="305"/>
    </location>
</feature>
<sequence>MSPAPPRSGTPPEASGERLAAGRFAPSPTGDLHLGSALALVASWASVRTKGGRFVWRVEDLDGPRTVPGSAERQMEDARWLGLDWDEGPDPASGEDVGPHGPYWQSRRSALYDAALADLAARGLLFPCRRSRKDLQSLASAPHGAASGASAGLPPYPRRWRPADLAPEWFDDLGPRPDCALRFRVDGAPVTFEDRVVGRVTEDVQRAVGDVVLKRRDGVFAYQLAVVVDDLAMGVTEVVRGMDLLDSTPRQILLLQALGGAVPTYAHVPLLVNGSGEKLSKRDGAVSLREIRDAGASPEAVLGWLAWALGQIPEPRPLAPEALAQDWQWGAVRPDPVAVPRTLSRTLSHR</sequence>
<feature type="binding site" evidence="7">
    <location>
        <position position="59"/>
    </location>
    <ligand>
        <name>L-glutamate</name>
        <dbReference type="ChEBI" id="CHEBI:29985"/>
    </ligand>
</feature>
<dbReference type="GO" id="GO:0008270">
    <property type="term" value="F:zinc ion binding"/>
    <property type="evidence" value="ECO:0007669"/>
    <property type="project" value="InterPro"/>
</dbReference>
<dbReference type="PRINTS" id="PR00987">
    <property type="entry name" value="TRNASYNTHGLU"/>
</dbReference>
<evidence type="ECO:0000256" key="7">
    <source>
        <dbReference type="HAMAP-Rule" id="MF_01428"/>
    </source>
</evidence>
<dbReference type="PANTHER" id="PTHR43311:SF1">
    <property type="entry name" value="GLUTAMYL-Q TRNA(ASP) SYNTHETASE"/>
    <property type="match status" value="1"/>
</dbReference>
<organism evidence="11 12">
    <name type="scientific">Rubricoccus marinus</name>
    <dbReference type="NCBI Taxonomy" id="716817"/>
    <lineage>
        <taxon>Bacteria</taxon>
        <taxon>Pseudomonadati</taxon>
        <taxon>Rhodothermota</taxon>
        <taxon>Rhodothermia</taxon>
        <taxon>Rhodothermales</taxon>
        <taxon>Rubricoccaceae</taxon>
        <taxon>Rubricoccus</taxon>
    </lineage>
</organism>
<dbReference type="InterPro" id="IPR014729">
    <property type="entry name" value="Rossmann-like_a/b/a_fold"/>
</dbReference>
<feature type="binding site" evidence="7">
    <location>
        <begin position="23"/>
        <end position="27"/>
    </location>
    <ligand>
        <name>L-glutamate</name>
        <dbReference type="ChEBI" id="CHEBI:29985"/>
    </ligand>
</feature>
<keyword evidence="8" id="KW-0648">Protein biosynthesis</keyword>
<dbReference type="InterPro" id="IPR020058">
    <property type="entry name" value="Glu/Gln-tRNA-synth_Ib_cat-dom"/>
</dbReference>
<name>A0A259U164_9BACT</name>
<keyword evidence="5 7" id="KW-0067">ATP-binding</keyword>
<feature type="short sequence motif" description="'HIGH' region" evidence="7">
    <location>
        <begin position="26"/>
        <end position="36"/>
    </location>
</feature>
<evidence type="ECO:0000313" key="11">
    <source>
        <dbReference type="EMBL" id="OZC03680.1"/>
    </source>
</evidence>
<dbReference type="InterPro" id="IPR022380">
    <property type="entry name" value="Glu-Q_tRNA(Asp)_Synthase"/>
</dbReference>
<feature type="short sequence motif" description="'KMSKS' region" evidence="7">
    <location>
        <begin position="278"/>
        <end position="282"/>
    </location>
</feature>
<evidence type="ECO:0000256" key="5">
    <source>
        <dbReference type="ARBA" id="ARBA00022840"/>
    </source>
</evidence>
<comment type="caution">
    <text evidence="11">The sequence shown here is derived from an EMBL/GenBank/DDBJ whole genome shotgun (WGS) entry which is preliminary data.</text>
</comment>